<evidence type="ECO:0000256" key="3">
    <source>
        <dbReference type="PIRSR" id="PIRSR000509-1"/>
    </source>
</evidence>
<organism evidence="5 6">
    <name type="scientific">Colletotrichum siamense</name>
    <name type="common">Anthracnose fungus</name>
    <dbReference type="NCBI Taxonomy" id="690259"/>
    <lineage>
        <taxon>Eukaryota</taxon>
        <taxon>Fungi</taxon>
        <taxon>Dikarya</taxon>
        <taxon>Ascomycota</taxon>
        <taxon>Pezizomycotina</taxon>
        <taxon>Sordariomycetes</taxon>
        <taxon>Hypocreomycetidae</taxon>
        <taxon>Glomerellales</taxon>
        <taxon>Glomerellaceae</taxon>
        <taxon>Colletotrichum</taxon>
        <taxon>Colletotrichum gloeosporioides species complex</taxon>
    </lineage>
</organism>
<evidence type="ECO:0000256" key="1">
    <source>
        <dbReference type="ARBA" id="ARBA00010209"/>
    </source>
</evidence>
<dbReference type="PANTHER" id="PTHR40627:SF4">
    <property type="entry name" value="PRENYLTRANSFERASE ASQH1-RELATED"/>
    <property type="match status" value="1"/>
</dbReference>
<evidence type="ECO:0000256" key="2">
    <source>
        <dbReference type="ARBA" id="ARBA00022679"/>
    </source>
</evidence>
<dbReference type="EMBL" id="QPMT01000047">
    <property type="protein sequence ID" value="KAF4850070.1"/>
    <property type="molecule type" value="Genomic_DNA"/>
</dbReference>
<dbReference type="PANTHER" id="PTHR40627">
    <property type="entry name" value="INDOLE PRENYLTRANSFERASE TDIB-RELATED"/>
    <property type="match status" value="1"/>
</dbReference>
<feature type="binding site" evidence="3">
    <location>
        <position position="196"/>
    </location>
    <ligand>
        <name>dimethylallyl diphosphate</name>
        <dbReference type="ChEBI" id="CHEBI:57623"/>
    </ligand>
</feature>
<dbReference type="OrthoDB" id="3354387at2759"/>
<feature type="binding site" evidence="3">
    <location>
        <position position="356"/>
    </location>
    <ligand>
        <name>dimethylallyl diphosphate</name>
        <dbReference type="ChEBI" id="CHEBI:57623"/>
    </ligand>
</feature>
<keyword evidence="6" id="KW-1185">Reference proteome</keyword>
<keyword evidence="2" id="KW-0808">Transferase</keyword>
<evidence type="ECO:0000313" key="6">
    <source>
        <dbReference type="Proteomes" id="UP000711996"/>
    </source>
</evidence>
<feature type="binding site" evidence="3">
    <location>
        <position position="427"/>
    </location>
    <ligand>
        <name>dimethylallyl diphosphate</name>
        <dbReference type="ChEBI" id="CHEBI:57623"/>
    </ligand>
</feature>
<accession>A0A9P5BSG6</accession>
<feature type="binding site" evidence="3">
    <location>
        <position position="113"/>
    </location>
    <ligand>
        <name>L-tryptophan</name>
        <dbReference type="ChEBI" id="CHEBI:57912"/>
    </ligand>
</feature>
<feature type="binding site" evidence="3">
    <location>
        <position position="128"/>
    </location>
    <ligand>
        <name>dimethylallyl diphosphate</name>
        <dbReference type="ChEBI" id="CHEBI:57623"/>
    </ligand>
</feature>
<dbReference type="InterPro" id="IPR033964">
    <property type="entry name" value="ABBA"/>
</dbReference>
<dbReference type="Proteomes" id="UP000711996">
    <property type="component" value="Unassembled WGS sequence"/>
</dbReference>
<dbReference type="SFLD" id="SFLDG01162">
    <property type="entry name" value="I"/>
    <property type="match status" value="1"/>
</dbReference>
<dbReference type="GO" id="GO:0016765">
    <property type="term" value="F:transferase activity, transferring alkyl or aryl (other than methyl) groups"/>
    <property type="evidence" value="ECO:0007669"/>
    <property type="project" value="InterPro"/>
</dbReference>
<dbReference type="CDD" id="cd13929">
    <property type="entry name" value="PT-DMATS_CymD"/>
    <property type="match status" value="1"/>
</dbReference>
<dbReference type="SFLD" id="SFLDS00036">
    <property type="entry name" value="Aromatic_Prenyltransferase"/>
    <property type="match status" value="1"/>
</dbReference>
<dbReference type="AlphaFoldDB" id="A0A9P5BSG6"/>
<feature type="binding site" evidence="3">
    <location>
        <position position="273"/>
    </location>
    <ligand>
        <name>dimethylallyl diphosphate</name>
        <dbReference type="ChEBI" id="CHEBI:57623"/>
    </ligand>
</feature>
<proteinExistence type="inferred from homology"/>
<feature type="binding site" evidence="3">
    <location>
        <position position="271"/>
    </location>
    <ligand>
        <name>dimethylallyl diphosphate</name>
        <dbReference type="ChEBI" id="CHEBI:57623"/>
    </ligand>
</feature>
<feature type="binding site" evidence="3">
    <location>
        <position position="194"/>
    </location>
    <ligand>
        <name>dimethylallyl diphosphate</name>
        <dbReference type="ChEBI" id="CHEBI:57623"/>
    </ligand>
</feature>
<gene>
    <name evidence="5" type="primary">tcpD</name>
    <name evidence="5" type="ORF">CGCSCA2_v011613</name>
</gene>
<dbReference type="InterPro" id="IPR017795">
    <property type="entry name" value="ABBA_NscD-like"/>
</dbReference>
<dbReference type="InterPro" id="IPR012148">
    <property type="entry name" value="ABBA_DMATS-like"/>
</dbReference>
<protein>
    <submittedName>
        <fullName evidence="5">4-O-dimethylallyl-L-tyrosine synthase</fullName>
    </submittedName>
</protein>
<dbReference type="PIRSF" id="PIRSF000509">
    <property type="entry name" value="Trp_DMAT"/>
    <property type="match status" value="1"/>
</dbReference>
<sequence>MNSLPNFSHGGYIDQEHEDPVTPKAGSNIGLSDDKFLHLITTELLRDAHVQAWDREVGETLSVMMTMAGYDDRAKTIHRGFFGVAVSDSLGPYPSIRTPRWESFMTDDHTPVELSWAWSDEQSTPTVRYSVEPIGWTAGSANEQATASLLNRTRSYAQGLDLSWHGHFLQNGAVSSSQTFSAFDLEDDGSTTVKSYFIPTMKASSLGISNLDLVEQAIQSLPPLGPEYSSTTLMGQFSLLKDFILCHHPTEPPVVEIVAIDCVNPTDSRVKIYIRSKNTTISSMIDVMSLGGRLPFLTDTVMSPLKELWVAVFGSGAEDDVGALSRPLPTIDHRTSGILYYLELKPGAPLPKPKVYLPVRHYARDDEQIARGLSGFLQRRGKSLANGVTYYEGVKSLCKHRRLEDGLGFHTYITCAVKNGSVAVSTYLNPELYHPSRFECTGSRSNHL</sequence>
<comment type="caution">
    <text evidence="5">The sequence shown here is derived from an EMBL/GenBank/DDBJ whole genome shotgun (WGS) entry which is preliminary data.</text>
</comment>
<evidence type="ECO:0000313" key="5">
    <source>
        <dbReference type="EMBL" id="KAF4850070.1"/>
    </source>
</evidence>
<comment type="similarity">
    <text evidence="1">Belongs to the tryptophan dimethylallyltransferase family.</text>
</comment>
<name>A0A9P5BSG6_COLSI</name>
<dbReference type="NCBIfam" id="TIGR03429">
    <property type="entry name" value="arom_pren_DMATS"/>
    <property type="match status" value="1"/>
</dbReference>
<dbReference type="Pfam" id="PF11991">
    <property type="entry name" value="Trp_DMAT"/>
    <property type="match status" value="1"/>
</dbReference>
<reference evidence="5" key="1">
    <citation type="submission" date="2019-06" db="EMBL/GenBank/DDBJ databases">
        <authorList>
            <person name="Gan P."/>
            <person name="Shirasu K."/>
        </authorList>
    </citation>
    <scope>NUCLEOTIDE SEQUENCE [LARGE SCALE GENOMIC DNA]</scope>
    <source>
        <strain evidence="5">CAD2</strain>
    </source>
</reference>
<feature type="binding site" evidence="3">
    <location>
        <position position="269"/>
    </location>
    <ligand>
        <name>dimethylallyl diphosphate</name>
        <dbReference type="ChEBI" id="CHEBI:57623"/>
    </ligand>
</feature>
<feature type="region of interest" description="Disordered" evidence="4">
    <location>
        <begin position="1"/>
        <end position="27"/>
    </location>
</feature>
<dbReference type="GO" id="GO:0009820">
    <property type="term" value="P:alkaloid metabolic process"/>
    <property type="evidence" value="ECO:0007669"/>
    <property type="project" value="InterPro"/>
</dbReference>
<evidence type="ECO:0000256" key="4">
    <source>
        <dbReference type="SAM" id="MobiDB-lite"/>
    </source>
</evidence>